<feature type="domain" description="Adenylate cyclase N-terminal" evidence="5">
    <location>
        <begin position="221"/>
        <end position="457"/>
    </location>
</feature>
<evidence type="ECO:0000256" key="4">
    <source>
        <dbReference type="SAM" id="Phobius"/>
    </source>
</evidence>
<feature type="transmembrane region" description="Helical" evidence="4">
    <location>
        <begin position="308"/>
        <end position="327"/>
    </location>
</feature>
<dbReference type="OrthoDB" id="10261550at2759"/>
<keyword evidence="7" id="KW-1185">Reference proteome</keyword>
<feature type="non-terminal residue" evidence="6">
    <location>
        <position position="479"/>
    </location>
</feature>
<keyword evidence="2" id="KW-0456">Lyase</keyword>
<evidence type="ECO:0000256" key="2">
    <source>
        <dbReference type="ARBA" id="ARBA00023239"/>
    </source>
</evidence>
<evidence type="ECO:0000256" key="1">
    <source>
        <dbReference type="ARBA" id="ARBA00022741"/>
    </source>
</evidence>
<feature type="transmembrane region" description="Helical" evidence="4">
    <location>
        <begin position="358"/>
        <end position="377"/>
    </location>
</feature>
<reference evidence="6 7" key="1">
    <citation type="submission" date="2019-01" db="EMBL/GenBank/DDBJ databases">
        <title>A draft genome assembly of the solar-powered sea slug Elysia chlorotica.</title>
        <authorList>
            <person name="Cai H."/>
            <person name="Li Q."/>
            <person name="Fang X."/>
            <person name="Li J."/>
            <person name="Curtis N.E."/>
            <person name="Altenburger A."/>
            <person name="Shibata T."/>
            <person name="Feng M."/>
            <person name="Maeda T."/>
            <person name="Schwartz J.A."/>
            <person name="Shigenobu S."/>
            <person name="Lundholm N."/>
            <person name="Nishiyama T."/>
            <person name="Yang H."/>
            <person name="Hasebe M."/>
            <person name="Li S."/>
            <person name="Pierce S.K."/>
            <person name="Wang J."/>
        </authorList>
    </citation>
    <scope>NUCLEOTIDE SEQUENCE [LARGE SCALE GENOMIC DNA]</scope>
    <source>
        <strain evidence="6">EC2010</strain>
        <tissue evidence="6">Whole organism of an adult</tissue>
    </source>
</reference>
<dbReference type="Pfam" id="PF16214">
    <property type="entry name" value="AC_N"/>
    <property type="match status" value="1"/>
</dbReference>
<feature type="region of interest" description="Disordered" evidence="3">
    <location>
        <begin position="46"/>
        <end position="72"/>
    </location>
</feature>
<dbReference type="GO" id="GO:0000166">
    <property type="term" value="F:nucleotide binding"/>
    <property type="evidence" value="ECO:0007669"/>
    <property type="project" value="UniProtKB-KW"/>
</dbReference>
<evidence type="ECO:0000313" key="7">
    <source>
        <dbReference type="Proteomes" id="UP000271974"/>
    </source>
</evidence>
<evidence type="ECO:0000259" key="5">
    <source>
        <dbReference type="Pfam" id="PF16214"/>
    </source>
</evidence>
<dbReference type="PANTHER" id="PTHR45627:SF12">
    <property type="entry name" value="ADENYLATE CYCLASE TYPE 2"/>
    <property type="match status" value="1"/>
</dbReference>
<keyword evidence="4" id="KW-0812">Transmembrane</keyword>
<accession>A0A433TGY1</accession>
<name>A0A433TGY1_ELYCH</name>
<dbReference type="Proteomes" id="UP000271974">
    <property type="component" value="Unassembled WGS sequence"/>
</dbReference>
<keyword evidence="4" id="KW-1133">Transmembrane helix</keyword>
<sequence>MGSHAPVSLPNHDLRVLHNDQNAELDPGSIGNGSVGAITTASVANGQAKRSDLTDLRIHSTPRSDRDSSTDDLEIHSITGSIIKKENIICNGDKYIKINETATNHENDDAVTVNKSPETLNGIVITIECDPSEPTTDQSDSTADMVSRLSGQSDQGHGHLYSPLTRTSDPEGRGERLSSISSRMVLVAQASTDPAMDGLTNQGEEPHKQKTLSLRRVKGSFNHLDLEKLYKSYTVRNKHPLVVVYLTVLSLASLIFLGKAVFVDKPRASVESVGQIVTLCGSFLYFVTLLTLVLGPSRATTFFAHPKCISLAIVVGSTVIINLYFGFSKAREPTADVPPLFYCIVVSYMVLPLSRKWTLIYGGSTTLLHVAMAAALSSSTDELGLQMVCTFLVLACANLVGLGHKFLSDVVHRRAFLEARNSVESMLKLEKEKQQQDELLVSCIPSNFVKEIKRDLQDNMREPRPSLFHDLYVERYDNV</sequence>
<dbReference type="InterPro" id="IPR032628">
    <property type="entry name" value="AC_N"/>
</dbReference>
<feature type="region of interest" description="Disordered" evidence="3">
    <location>
        <begin position="130"/>
        <end position="176"/>
    </location>
</feature>
<keyword evidence="1" id="KW-0547">Nucleotide-binding</keyword>
<feature type="compositionally biased region" description="Basic and acidic residues" evidence="3">
    <location>
        <begin position="49"/>
        <end position="72"/>
    </location>
</feature>
<keyword evidence="4" id="KW-0472">Membrane</keyword>
<dbReference type="GO" id="GO:0006171">
    <property type="term" value="P:cAMP biosynthetic process"/>
    <property type="evidence" value="ECO:0007669"/>
    <property type="project" value="TreeGrafter"/>
</dbReference>
<dbReference type="AlphaFoldDB" id="A0A433TGY1"/>
<dbReference type="PANTHER" id="PTHR45627">
    <property type="entry name" value="ADENYLATE CYCLASE TYPE 1"/>
    <property type="match status" value="1"/>
</dbReference>
<evidence type="ECO:0000256" key="3">
    <source>
        <dbReference type="SAM" id="MobiDB-lite"/>
    </source>
</evidence>
<protein>
    <recommendedName>
        <fullName evidence="5">Adenylate cyclase N-terminal domain-containing protein</fullName>
    </recommendedName>
</protein>
<comment type="caution">
    <text evidence="6">The sequence shown here is derived from an EMBL/GenBank/DDBJ whole genome shotgun (WGS) entry which is preliminary data.</text>
</comment>
<feature type="transmembrane region" description="Helical" evidence="4">
    <location>
        <begin position="383"/>
        <end position="404"/>
    </location>
</feature>
<dbReference type="STRING" id="188477.A0A433TGY1"/>
<dbReference type="GO" id="GO:0007193">
    <property type="term" value="P:adenylate cyclase-inhibiting G protein-coupled receptor signaling pathway"/>
    <property type="evidence" value="ECO:0007669"/>
    <property type="project" value="TreeGrafter"/>
</dbReference>
<dbReference type="GO" id="GO:0007189">
    <property type="term" value="P:adenylate cyclase-activating G protein-coupled receptor signaling pathway"/>
    <property type="evidence" value="ECO:0007669"/>
    <property type="project" value="TreeGrafter"/>
</dbReference>
<feature type="transmembrane region" description="Helical" evidence="4">
    <location>
        <begin position="333"/>
        <end position="351"/>
    </location>
</feature>
<feature type="transmembrane region" description="Helical" evidence="4">
    <location>
        <begin position="274"/>
        <end position="296"/>
    </location>
</feature>
<dbReference type="GO" id="GO:0005886">
    <property type="term" value="C:plasma membrane"/>
    <property type="evidence" value="ECO:0007669"/>
    <property type="project" value="TreeGrafter"/>
</dbReference>
<dbReference type="EMBL" id="RQTK01000369">
    <property type="protein sequence ID" value="RUS80848.1"/>
    <property type="molecule type" value="Genomic_DNA"/>
</dbReference>
<organism evidence="6 7">
    <name type="scientific">Elysia chlorotica</name>
    <name type="common">Eastern emerald elysia</name>
    <name type="synonym">Sea slug</name>
    <dbReference type="NCBI Taxonomy" id="188477"/>
    <lineage>
        <taxon>Eukaryota</taxon>
        <taxon>Metazoa</taxon>
        <taxon>Spiralia</taxon>
        <taxon>Lophotrochozoa</taxon>
        <taxon>Mollusca</taxon>
        <taxon>Gastropoda</taxon>
        <taxon>Heterobranchia</taxon>
        <taxon>Euthyneura</taxon>
        <taxon>Panpulmonata</taxon>
        <taxon>Sacoglossa</taxon>
        <taxon>Placobranchoidea</taxon>
        <taxon>Plakobranchidae</taxon>
        <taxon>Elysia</taxon>
    </lineage>
</organism>
<proteinExistence type="predicted"/>
<dbReference type="GO" id="GO:0004016">
    <property type="term" value="F:adenylate cyclase activity"/>
    <property type="evidence" value="ECO:0007669"/>
    <property type="project" value="TreeGrafter"/>
</dbReference>
<feature type="transmembrane region" description="Helical" evidence="4">
    <location>
        <begin position="241"/>
        <end position="262"/>
    </location>
</feature>
<feature type="compositionally biased region" description="Polar residues" evidence="3">
    <location>
        <begin position="133"/>
        <end position="155"/>
    </location>
</feature>
<gene>
    <name evidence="6" type="ORF">EGW08_011367</name>
</gene>
<evidence type="ECO:0000313" key="6">
    <source>
        <dbReference type="EMBL" id="RUS80848.1"/>
    </source>
</evidence>